<evidence type="ECO:0000256" key="1">
    <source>
        <dbReference type="SAM" id="MobiDB-lite"/>
    </source>
</evidence>
<protein>
    <submittedName>
        <fullName evidence="2">Uncharacterized protein</fullName>
    </submittedName>
</protein>
<dbReference type="Proteomes" id="UP001054837">
    <property type="component" value="Unassembled WGS sequence"/>
</dbReference>
<evidence type="ECO:0000313" key="2">
    <source>
        <dbReference type="EMBL" id="GIY44213.1"/>
    </source>
</evidence>
<proteinExistence type="predicted"/>
<dbReference type="AlphaFoldDB" id="A0AAV4TC55"/>
<keyword evidence="3" id="KW-1185">Reference proteome</keyword>
<gene>
    <name evidence="2" type="ORF">CDAR_101941</name>
</gene>
<comment type="caution">
    <text evidence="2">The sequence shown here is derived from an EMBL/GenBank/DDBJ whole genome shotgun (WGS) entry which is preliminary data.</text>
</comment>
<evidence type="ECO:0000313" key="3">
    <source>
        <dbReference type="Proteomes" id="UP001054837"/>
    </source>
</evidence>
<name>A0AAV4TC55_9ARAC</name>
<feature type="region of interest" description="Disordered" evidence="1">
    <location>
        <begin position="1"/>
        <end position="30"/>
    </location>
</feature>
<organism evidence="2 3">
    <name type="scientific">Caerostris darwini</name>
    <dbReference type="NCBI Taxonomy" id="1538125"/>
    <lineage>
        <taxon>Eukaryota</taxon>
        <taxon>Metazoa</taxon>
        <taxon>Ecdysozoa</taxon>
        <taxon>Arthropoda</taxon>
        <taxon>Chelicerata</taxon>
        <taxon>Arachnida</taxon>
        <taxon>Araneae</taxon>
        <taxon>Araneomorphae</taxon>
        <taxon>Entelegynae</taxon>
        <taxon>Araneoidea</taxon>
        <taxon>Araneidae</taxon>
        <taxon>Caerostris</taxon>
    </lineage>
</organism>
<sequence length="111" mass="12446">MNTWELSGGIGGQGTFHESRTKNRSQKNRTSGTRASYFLMETEILLNMCKEYKILVPNRHLLVLGPSSMTFTLCNRTTEAYWRTATLVSKCIGATSGRTGICQRLPIVFLP</sequence>
<reference evidence="2 3" key="1">
    <citation type="submission" date="2021-06" db="EMBL/GenBank/DDBJ databases">
        <title>Caerostris darwini draft genome.</title>
        <authorList>
            <person name="Kono N."/>
            <person name="Arakawa K."/>
        </authorList>
    </citation>
    <scope>NUCLEOTIDE SEQUENCE [LARGE SCALE GENOMIC DNA]</scope>
</reference>
<dbReference type="EMBL" id="BPLQ01009477">
    <property type="protein sequence ID" value="GIY44213.1"/>
    <property type="molecule type" value="Genomic_DNA"/>
</dbReference>
<accession>A0AAV4TC55</accession>